<dbReference type="AlphaFoldDB" id="A0AAW0BJL5"/>
<keyword evidence="4" id="KW-1185">Reference proteome</keyword>
<dbReference type="PANTHER" id="PTHR33096">
    <property type="entry name" value="CXC2 DOMAIN-CONTAINING PROTEIN"/>
    <property type="match status" value="1"/>
</dbReference>
<gene>
    <name evidence="3" type="ORF">VNI00_015533</name>
</gene>
<evidence type="ECO:0000313" key="3">
    <source>
        <dbReference type="EMBL" id="KAK7026660.1"/>
    </source>
</evidence>
<comment type="caution">
    <text evidence="3">The sequence shown here is derived from an EMBL/GenBank/DDBJ whole genome shotgun (WGS) entry which is preliminary data.</text>
</comment>
<name>A0AAW0BJL5_9AGAR</name>
<dbReference type="Proteomes" id="UP001383192">
    <property type="component" value="Unassembled WGS sequence"/>
</dbReference>
<reference evidence="3 4" key="1">
    <citation type="submission" date="2024-01" db="EMBL/GenBank/DDBJ databases">
        <title>A draft genome for a cacao thread blight-causing isolate of Paramarasmius palmivorus.</title>
        <authorList>
            <person name="Baruah I.K."/>
            <person name="Bukari Y."/>
            <person name="Amoako-Attah I."/>
            <person name="Meinhardt L.W."/>
            <person name="Bailey B.A."/>
            <person name="Cohen S.P."/>
        </authorList>
    </citation>
    <scope>NUCLEOTIDE SEQUENCE [LARGE SCALE GENOMIC DNA]</scope>
    <source>
        <strain evidence="3 4">GH-12</strain>
    </source>
</reference>
<organism evidence="3 4">
    <name type="scientific">Paramarasmius palmivorus</name>
    <dbReference type="NCBI Taxonomy" id="297713"/>
    <lineage>
        <taxon>Eukaryota</taxon>
        <taxon>Fungi</taxon>
        <taxon>Dikarya</taxon>
        <taxon>Basidiomycota</taxon>
        <taxon>Agaricomycotina</taxon>
        <taxon>Agaricomycetes</taxon>
        <taxon>Agaricomycetidae</taxon>
        <taxon>Agaricales</taxon>
        <taxon>Marasmiineae</taxon>
        <taxon>Marasmiaceae</taxon>
        <taxon>Paramarasmius</taxon>
    </lineage>
</organism>
<dbReference type="InterPro" id="IPR041457">
    <property type="entry name" value="CxC2_KDZ-assoc"/>
</dbReference>
<evidence type="ECO:0000256" key="1">
    <source>
        <dbReference type="SAM" id="MobiDB-lite"/>
    </source>
</evidence>
<dbReference type="InterPro" id="IPR040521">
    <property type="entry name" value="KDZ"/>
</dbReference>
<feature type="domain" description="CxC2-like cysteine cluster KDZ transposase-associated" evidence="2">
    <location>
        <begin position="176"/>
        <end position="277"/>
    </location>
</feature>
<sequence>MSRKRRVPQLQTYIRDDLDSSPSFLNFVSVTEDGYRGTSTCVRIAPLSPEKASKKPRVGGNEELSMGETRWEETPLEFGNVEPGVDEDILEENDSELKDSVKRSLASDFPMTEWVKNTSGFLDEIIRLEGRRSAPLRCFRCKQSDIDLYRCRDCCEKCLSCAECLVFDHRRRPFDRVELGHPPGEACKMHDQAPTGFVVVDINSIQEVDVRYCICQPHVGKDWQQLLRYKLYPATVMGPRTAFTFQTLTLFHTMTHLGKVNLYDFYRTLEARTDGVGLGGVKWQYLKLLKRGGIANIPASVRDLSNIGRGSLALRCLACPRPKVNLPYNWQEIRSDKSYLYFKFIGVDTCFRLKRRHISSEEKDPGLVTGLAYYVPQEQYQKFVTGLSEQKERPTPMLTLPDQHLYRTPGGEPSEQQVQQKLCHNWGVVMLVYPPQDGRTKWYRGPEQRRKVFGHADYAISASQSLDDPRLKRILSYDIACQYYVKFFGRMRWNPEPLKMVIVEELWRFVVPKLHIHGHERKCQENFSLHFEPGSGQLDGEGLERHWAGDGGIATSTREMGPGHRRDTMDDQFSSWNHRKRIGLGKQLKKRQRKAVSQQKVHMEVYQQFTASQVPEVIKEWSTIVLDWEWGVSQRNPYSLPRSGTTEQDVQLHYAQKEAEDLRKGIVAVHDVSGSVFMYIGLEIEEQQRRLSLYIKQHTASTSLQKTDLLECRAKLEQMIYRFRQVQHVYMPAISELLDKSRSGELVEVEAEHLLLPSELPEEMRKGSALEKWVKMEMEYRRGQCQSSLDSIRTRLFLRSRLLTDRSIHKRHQSGAKEARVSLGNNDNRMEELKAKYRAAYDALLALRRGDSDIRALDEEDTHAVRNVRKALGAERMRRLTDSLVKAGESHQVLSWIWVDWDVSGDPSGVKEVIRVQWSKAWARKRRWDEELHLVEEEMRRTVVTLQYEAEEWRSRIVETGDSAVDEGMSAYAERQASWKAPVRPLRVSKASSTMDSDDEDGTGIYGDGDGIGMDPDQADNEDLP</sequence>
<evidence type="ECO:0000313" key="4">
    <source>
        <dbReference type="Proteomes" id="UP001383192"/>
    </source>
</evidence>
<feature type="region of interest" description="Disordered" evidence="1">
    <location>
        <begin position="989"/>
        <end position="1025"/>
    </location>
</feature>
<dbReference type="Pfam" id="PF18803">
    <property type="entry name" value="CxC2"/>
    <property type="match status" value="1"/>
</dbReference>
<evidence type="ECO:0000259" key="2">
    <source>
        <dbReference type="Pfam" id="PF18803"/>
    </source>
</evidence>
<proteinExistence type="predicted"/>
<protein>
    <recommendedName>
        <fullName evidence="2">CxC2-like cysteine cluster KDZ transposase-associated domain-containing protein</fullName>
    </recommendedName>
</protein>
<accession>A0AAW0BJL5</accession>
<dbReference type="Pfam" id="PF18758">
    <property type="entry name" value="KDZ"/>
    <property type="match status" value="1"/>
</dbReference>
<dbReference type="PANTHER" id="PTHR33096:SF1">
    <property type="entry name" value="CXC1-LIKE CYSTEINE CLUSTER ASSOCIATED WITH KDZ TRANSPOSASES DOMAIN-CONTAINING PROTEIN"/>
    <property type="match status" value="1"/>
</dbReference>
<dbReference type="EMBL" id="JAYKXP010000102">
    <property type="protein sequence ID" value="KAK7026660.1"/>
    <property type="molecule type" value="Genomic_DNA"/>
</dbReference>